<sequence>MNLVLFMLVLYCHQFPPTKHTYYYQNNSVSPSRLSLSPTRKQAIMVGHGRYTTEKVTYPSHGEIVAGVLFRPTNVSNPPGVVVIGPYSFIKEQAPLQYATRLADEGYAALIFDPRTVGESSGTPRRLENPVMKNEDAVAGLDYLVGRGDVDASRLFLVGICQGGPESLDIASYDDRVRGVASVSGYFRDHETDIYMICAGCVAWEPGADIASMKMPTPEQGEALYKARLERAKRARELYDKTGEVVYQPLVDPQVADPTTGSLAGLPGPVVWSWYGPWTLRNFENRYAVMSDLDHFGYTTVPGVAKLDKPALVIHGDNCMNGPAARRHFESIPTKHKKLIWDNDVSHFQHYDQPDAIDRNIGEIAAWFQQHGETVA</sequence>
<dbReference type="Pfam" id="PF01738">
    <property type="entry name" value="DLH"/>
    <property type="match status" value="1"/>
</dbReference>
<dbReference type="InterPro" id="IPR029058">
    <property type="entry name" value="AB_hydrolase_fold"/>
</dbReference>
<dbReference type="AlphaFoldDB" id="A0A9Q8Q953"/>
<dbReference type="Proteomes" id="UP000829364">
    <property type="component" value="Chromosome 2"/>
</dbReference>
<protein>
    <recommendedName>
        <fullName evidence="2">Dienelactone hydrolase domain-containing protein</fullName>
    </recommendedName>
</protein>
<gene>
    <name evidence="3" type="ORF">JDV02_001871</name>
</gene>
<evidence type="ECO:0000256" key="1">
    <source>
        <dbReference type="ARBA" id="ARBA00029464"/>
    </source>
</evidence>
<dbReference type="Gene3D" id="1.10.10.800">
    <property type="match status" value="1"/>
</dbReference>
<dbReference type="GO" id="GO:0016787">
    <property type="term" value="F:hydrolase activity"/>
    <property type="evidence" value="ECO:0007669"/>
    <property type="project" value="InterPro"/>
</dbReference>
<keyword evidence="4" id="KW-1185">Reference proteome</keyword>
<dbReference type="RefSeq" id="XP_047838811.1">
    <property type="nucleotide sequence ID" value="XM_047982843.1"/>
</dbReference>
<dbReference type="PANTHER" id="PTHR47751">
    <property type="entry name" value="SUPERFAMILY HYDROLASE, PUTATIVE (AFU_ORTHOLOGUE AFUA_2G16580)-RELATED"/>
    <property type="match status" value="1"/>
</dbReference>
<dbReference type="InterPro" id="IPR051411">
    <property type="entry name" value="Polyketide_trans_af380"/>
</dbReference>
<dbReference type="InterPro" id="IPR002925">
    <property type="entry name" value="Dienelactn_hydro"/>
</dbReference>
<name>A0A9Q8Q953_9HYPO</name>
<evidence type="ECO:0000313" key="4">
    <source>
        <dbReference type="Proteomes" id="UP000829364"/>
    </source>
</evidence>
<reference evidence="3" key="1">
    <citation type="submission" date="2021-11" db="EMBL/GenBank/DDBJ databases">
        <title>Purpureocillium_takamizusanense_genome.</title>
        <authorList>
            <person name="Nguyen N.-H."/>
        </authorList>
    </citation>
    <scope>NUCLEOTIDE SEQUENCE</scope>
    <source>
        <strain evidence="3">PT3</strain>
    </source>
</reference>
<dbReference type="SUPFAM" id="SSF53474">
    <property type="entry name" value="alpha/beta-Hydrolases"/>
    <property type="match status" value="1"/>
</dbReference>
<comment type="similarity">
    <text evidence="1">Belongs to the polyketide transferase af380 family.</text>
</comment>
<dbReference type="Gene3D" id="3.40.50.1820">
    <property type="entry name" value="alpha/beta hydrolase"/>
    <property type="match status" value="1"/>
</dbReference>
<feature type="domain" description="Dienelactone hydrolase" evidence="2">
    <location>
        <begin position="66"/>
        <end position="189"/>
    </location>
</feature>
<organism evidence="3 4">
    <name type="scientific">Purpureocillium takamizusanense</name>
    <dbReference type="NCBI Taxonomy" id="2060973"/>
    <lineage>
        <taxon>Eukaryota</taxon>
        <taxon>Fungi</taxon>
        <taxon>Dikarya</taxon>
        <taxon>Ascomycota</taxon>
        <taxon>Pezizomycotina</taxon>
        <taxon>Sordariomycetes</taxon>
        <taxon>Hypocreomycetidae</taxon>
        <taxon>Hypocreales</taxon>
        <taxon>Ophiocordycipitaceae</taxon>
        <taxon>Purpureocillium</taxon>
    </lineage>
</organism>
<dbReference type="EMBL" id="CP086355">
    <property type="protein sequence ID" value="UNI15330.1"/>
    <property type="molecule type" value="Genomic_DNA"/>
</dbReference>
<dbReference type="PANTHER" id="PTHR47751:SF1">
    <property type="entry name" value="SUPERFAMILY HYDROLASE, PUTATIVE (AFU_ORTHOLOGUE AFUA_2G16580)-RELATED"/>
    <property type="match status" value="1"/>
</dbReference>
<accession>A0A9Q8Q953</accession>
<dbReference type="OrthoDB" id="2498029at2759"/>
<evidence type="ECO:0000313" key="3">
    <source>
        <dbReference type="EMBL" id="UNI15330.1"/>
    </source>
</evidence>
<dbReference type="KEGG" id="ptkz:JDV02_001871"/>
<proteinExistence type="inferred from homology"/>
<evidence type="ECO:0000259" key="2">
    <source>
        <dbReference type="Pfam" id="PF01738"/>
    </source>
</evidence>
<dbReference type="GeneID" id="72063832"/>